<dbReference type="SMART" id="SM00671">
    <property type="entry name" value="SEL1"/>
    <property type="match status" value="15"/>
</dbReference>
<dbReference type="InterPro" id="IPR011990">
    <property type="entry name" value="TPR-like_helical_dom_sf"/>
</dbReference>
<evidence type="ECO:0000256" key="1">
    <source>
        <dbReference type="SAM" id="SignalP"/>
    </source>
</evidence>
<dbReference type="EMBL" id="JACHOT010000001">
    <property type="protein sequence ID" value="MBB4649965.1"/>
    <property type="molecule type" value="Genomic_DNA"/>
</dbReference>
<dbReference type="Proteomes" id="UP000539538">
    <property type="component" value="Unassembled WGS sequence"/>
</dbReference>
<reference evidence="2 3" key="1">
    <citation type="submission" date="2020-08" db="EMBL/GenBank/DDBJ databases">
        <title>Genomic Encyclopedia of Type Strains, Phase IV (KMG-IV): sequencing the most valuable type-strain genomes for metagenomic binning, comparative biology and taxonomic classification.</title>
        <authorList>
            <person name="Goeker M."/>
        </authorList>
    </citation>
    <scope>NUCLEOTIDE SEQUENCE [LARGE SCALE GENOMIC DNA]</scope>
    <source>
        <strain evidence="2 3">DSM 7050</strain>
    </source>
</reference>
<organism evidence="2 3">
    <name type="scientific">Aminobacter niigataensis</name>
    <dbReference type="NCBI Taxonomy" id="83265"/>
    <lineage>
        <taxon>Bacteria</taxon>
        <taxon>Pseudomonadati</taxon>
        <taxon>Pseudomonadota</taxon>
        <taxon>Alphaproteobacteria</taxon>
        <taxon>Hyphomicrobiales</taxon>
        <taxon>Phyllobacteriaceae</taxon>
        <taxon>Aminobacter</taxon>
    </lineage>
</organism>
<evidence type="ECO:0000313" key="3">
    <source>
        <dbReference type="Proteomes" id="UP000539538"/>
    </source>
</evidence>
<dbReference type="Pfam" id="PF08238">
    <property type="entry name" value="Sel1"/>
    <property type="match status" value="10"/>
</dbReference>
<accession>A0ABR6L1M5</accession>
<dbReference type="InterPro" id="IPR006597">
    <property type="entry name" value="Sel1-like"/>
</dbReference>
<dbReference type="Gene3D" id="1.25.40.10">
    <property type="entry name" value="Tetratricopeptide repeat domain"/>
    <property type="match status" value="3"/>
</dbReference>
<dbReference type="InterPro" id="IPR050767">
    <property type="entry name" value="Sel1_AlgK"/>
</dbReference>
<dbReference type="SUPFAM" id="SSF81901">
    <property type="entry name" value="HCP-like"/>
    <property type="match status" value="4"/>
</dbReference>
<dbReference type="RefSeq" id="WP_183261990.1">
    <property type="nucleotide sequence ID" value="NZ_BAAAVZ010000003.1"/>
</dbReference>
<keyword evidence="3" id="KW-1185">Reference proteome</keyword>
<proteinExistence type="predicted"/>
<feature type="signal peptide" evidence="1">
    <location>
        <begin position="1"/>
        <end position="20"/>
    </location>
</feature>
<comment type="caution">
    <text evidence="2">The sequence shown here is derived from an EMBL/GenBank/DDBJ whole genome shotgun (WGS) entry which is preliminary data.</text>
</comment>
<keyword evidence="1" id="KW-0732">Signal</keyword>
<protein>
    <submittedName>
        <fullName evidence="2">TPR repeat protein</fullName>
    </submittedName>
</protein>
<dbReference type="PANTHER" id="PTHR11102:SF160">
    <property type="entry name" value="ERAD-ASSOCIATED E3 UBIQUITIN-PROTEIN LIGASE COMPONENT HRD3"/>
    <property type="match status" value="1"/>
</dbReference>
<gene>
    <name evidence="2" type="ORF">GGQ99_001687</name>
</gene>
<evidence type="ECO:0000313" key="2">
    <source>
        <dbReference type="EMBL" id="MBB4649965.1"/>
    </source>
</evidence>
<name>A0ABR6L1M5_9HYPH</name>
<sequence length="722" mass="74658">MRIGWLCLASVMMSGIAAEASPDAQAQSSPAVKPPVLQSRQLARPDGFIKAVASSYMALGDLYRDGKTTVGGAEAALAYYRGLANPGRPDAIYAIISPSDLMGTSEDAPADPFAATELYLQAAAMGSAEALMRLGDLYREGRVVAADPKRAYIFYDQAAKAGSDDAKLRVGEMLARGQGVSRDTGKGLAIIAALADSGNAEALVLLGDLYRPGGPGMVAMDPAKAFDFYRKAVALGYDAAKLRIGEMTAIGQGVAKDVNAGIAMIEEVVARTRNPAGLVLLGSLYSRTDGGVISIDFAKAFGYFRRAADSGDETGILRTGEMLARGRGIGQSYQAGRAMLAGLADHGDTFALIALGDLLSDPTVAPVDLPAAVASYDKAASLGHSDALVRLGDLYSRNGSVASELPRAFSYYVRASQAGNIVGKLRVGEMTLLGRGTNRDVDAGLAQMNALADDGDPEALNLLGALYQHGIGGLLQADPARAYGYFSKSADAGNVIGSVRAGEMMVRGQGTTKNVVDGLALVRAAADAGSSEALMSLGTLMADGSTGAFDAPEAVRAYEKAAVLGRPDALVRIGDIYRVGGPIPVDPGKAFEFYRRAGLAGDETGRLRQGEMTARGEGTSQDIAAGLDLVRQVGAAGDPYAYVVLGDLHLSGAIGSIDGPAAVAAYESAARQGRADALLRLGDLYRDGRGVPADGKKAAEYYLKAVDAEDPTATAPGEGVRY</sequence>
<dbReference type="PANTHER" id="PTHR11102">
    <property type="entry name" value="SEL-1-LIKE PROTEIN"/>
    <property type="match status" value="1"/>
</dbReference>
<feature type="chain" id="PRO_5047484200" evidence="1">
    <location>
        <begin position="21"/>
        <end position="722"/>
    </location>
</feature>